<dbReference type="InterPro" id="IPR002885">
    <property type="entry name" value="PPR_rpt"/>
</dbReference>
<evidence type="ECO:0000313" key="5">
    <source>
        <dbReference type="Proteomes" id="UP000827889"/>
    </source>
</evidence>
<dbReference type="InterPro" id="IPR046960">
    <property type="entry name" value="PPR_At4g14850-like_plant"/>
</dbReference>
<dbReference type="Proteomes" id="UP000827889">
    <property type="component" value="Chromosome 2"/>
</dbReference>
<dbReference type="SUPFAM" id="SSF48452">
    <property type="entry name" value="TPR-like"/>
    <property type="match status" value="1"/>
</dbReference>
<feature type="repeat" description="PPR" evidence="3">
    <location>
        <begin position="441"/>
        <end position="471"/>
    </location>
</feature>
<feature type="repeat" description="PPR" evidence="3">
    <location>
        <begin position="94"/>
        <end position="128"/>
    </location>
</feature>
<keyword evidence="2" id="KW-0677">Repeat</keyword>
<dbReference type="PANTHER" id="PTHR24015:SF548">
    <property type="entry name" value="OS08G0340900 PROTEIN"/>
    <property type="match status" value="1"/>
</dbReference>
<gene>
    <name evidence="6 7" type="primary">LOC115739067</name>
</gene>
<dbReference type="AlphaFoldDB" id="A0A8B8NZ06"/>
<dbReference type="PROSITE" id="PS51375">
    <property type="entry name" value="PPR"/>
    <property type="match status" value="2"/>
</dbReference>
<protein>
    <submittedName>
        <fullName evidence="6 7">Pentatricopeptide repeat-containing protein At1g71420</fullName>
    </submittedName>
</protein>
<dbReference type="GO" id="GO:0003723">
    <property type="term" value="F:RNA binding"/>
    <property type="evidence" value="ECO:0007669"/>
    <property type="project" value="InterPro"/>
</dbReference>
<organism evidence="5 6">
    <name type="scientific">Rhodamnia argentea</name>
    <dbReference type="NCBI Taxonomy" id="178133"/>
    <lineage>
        <taxon>Eukaryota</taxon>
        <taxon>Viridiplantae</taxon>
        <taxon>Streptophyta</taxon>
        <taxon>Embryophyta</taxon>
        <taxon>Tracheophyta</taxon>
        <taxon>Spermatophyta</taxon>
        <taxon>Magnoliopsida</taxon>
        <taxon>eudicotyledons</taxon>
        <taxon>Gunneridae</taxon>
        <taxon>Pentapetalae</taxon>
        <taxon>rosids</taxon>
        <taxon>malvids</taxon>
        <taxon>Myrtales</taxon>
        <taxon>Myrtaceae</taxon>
        <taxon>Myrtoideae</taxon>
        <taxon>Myrteae</taxon>
        <taxon>Australasian group</taxon>
        <taxon>Rhodamnia</taxon>
    </lineage>
</organism>
<evidence type="ECO:0000256" key="2">
    <source>
        <dbReference type="ARBA" id="ARBA00022737"/>
    </source>
</evidence>
<dbReference type="FunFam" id="1.25.40.10:FF:000344">
    <property type="entry name" value="Pentatricopeptide repeat-containing protein"/>
    <property type="match status" value="1"/>
</dbReference>
<dbReference type="NCBIfam" id="TIGR00756">
    <property type="entry name" value="PPR"/>
    <property type="match status" value="3"/>
</dbReference>
<reference evidence="6" key="1">
    <citation type="submission" date="2025-04" db="UniProtKB">
        <authorList>
            <consortium name="RefSeq"/>
        </authorList>
    </citation>
    <scope>IDENTIFICATION</scope>
    <source>
        <tissue evidence="7">Leaf</tissue>
    </source>
</reference>
<feature type="domain" description="DYW" evidence="4">
    <location>
        <begin position="653"/>
        <end position="746"/>
    </location>
</feature>
<dbReference type="OrthoDB" id="1894072at2759"/>
<dbReference type="Gene3D" id="1.25.40.10">
    <property type="entry name" value="Tetratricopeptide repeat domain"/>
    <property type="match status" value="5"/>
</dbReference>
<dbReference type="RefSeq" id="XP_030527792.1">
    <property type="nucleotide sequence ID" value="XM_030671932.1"/>
</dbReference>
<dbReference type="Pfam" id="PF14432">
    <property type="entry name" value="DYW_deaminase"/>
    <property type="match status" value="1"/>
</dbReference>
<accession>A0A8B8NZ06</accession>
<name>A0A8B8NZ06_9MYRT</name>
<dbReference type="FunFam" id="1.25.40.10:FF:001093">
    <property type="entry name" value="Pentatricopeptide repeat-containing protein At2g34400"/>
    <property type="match status" value="1"/>
</dbReference>
<dbReference type="Pfam" id="PF01535">
    <property type="entry name" value="PPR"/>
    <property type="match status" value="7"/>
</dbReference>
<dbReference type="Pfam" id="PF20431">
    <property type="entry name" value="E_motif"/>
    <property type="match status" value="1"/>
</dbReference>
<evidence type="ECO:0000313" key="6">
    <source>
        <dbReference type="RefSeq" id="XP_030527792.1"/>
    </source>
</evidence>
<dbReference type="InterPro" id="IPR046848">
    <property type="entry name" value="E_motif"/>
</dbReference>
<dbReference type="RefSeq" id="XP_048131121.1">
    <property type="nucleotide sequence ID" value="XM_048275164.1"/>
</dbReference>
<proteinExistence type="inferred from homology"/>
<dbReference type="GeneID" id="115739067"/>
<comment type="similarity">
    <text evidence="1">Belongs to the PPR family. PCMP-H subfamily.</text>
</comment>
<evidence type="ECO:0000256" key="3">
    <source>
        <dbReference type="PROSITE-ProRule" id="PRU00708"/>
    </source>
</evidence>
<reference evidence="5" key="2">
    <citation type="submission" date="2025-05" db="UniProtKB">
        <authorList>
            <consortium name="RefSeq"/>
        </authorList>
    </citation>
    <scope>NUCLEOTIDE SEQUENCE [LARGE SCALE GENOMIC DNA]</scope>
</reference>
<dbReference type="PANTHER" id="PTHR24015">
    <property type="entry name" value="OS07G0578800 PROTEIN-RELATED"/>
    <property type="match status" value="1"/>
</dbReference>
<keyword evidence="5" id="KW-1185">Reference proteome</keyword>
<evidence type="ECO:0000313" key="7">
    <source>
        <dbReference type="RefSeq" id="XP_048131121.1"/>
    </source>
</evidence>
<dbReference type="KEGG" id="rarg:115739067"/>
<evidence type="ECO:0000256" key="1">
    <source>
        <dbReference type="ARBA" id="ARBA00006643"/>
    </source>
</evidence>
<dbReference type="GO" id="GO:0008270">
    <property type="term" value="F:zinc ion binding"/>
    <property type="evidence" value="ECO:0007669"/>
    <property type="project" value="InterPro"/>
</dbReference>
<sequence>MQTTRSHHLRQLSSLVSLTPGYQAPDCRSLLDWARVVSTRGQLQEVLSQLYALALPIDDQAFAALFHACARHKCLEQGEALHRYMLLNWNGPPDLFVSNHLVNMYAKCGDLECARKVFDDMPHRNHVSWTALVSGYAQHGRGDECFSLFSGMLAHHRPNEFAFASVLSSCRECDGDRGRQVHALALKMSLNSCHYVGNSLIAMYNKTSGRQSGFDEHKDEAWTVFRSLESRNLITWNSMIAGFELRGLGRLAINLFAQMHTGGYGFDRATLLGIFSSLSETSGADVGFALNCCLQLHCLTVKTGFTSEVEVTTALVKAYSDLGGDAADCYKLFLETDAHKDVICWTGIIAALAEREPEESFFLFRQLLRERISPDWYTFSSILKACASLMTEKHALSVHCQVIKSGFDGDTVLANSLIHAYARCSCMALSKQVFDLMDSHDLVSWNSMLKAYALHGQGREALQLFVRMNFRPDSSTFVALLSACSHAGLVENGINIFDAMSTDYGVAPQLDHYACMVDILGRAGRVLEAQEVINRMPMQPDSVVWSALLAACRKHGNAQLAKTAAIKLKELEPNKSLGYVQLSNICCSGGRFDEAGLIRYEMNHSRVKKEPGLSWIEIGNQMHEFASGGRRHPLRDKIYVKLDVFIGKLKELGYMPETCLAMHDLEEEHKEEQLLYHSEKLALVFATMKESSLPRVIKIIKNIRICVDCHYFMKMASDLLNREIIVRDSNRFHHFKSRVCSCNDYW</sequence>
<dbReference type="InterPro" id="IPR032867">
    <property type="entry name" value="DYW_dom"/>
</dbReference>
<dbReference type="InterPro" id="IPR011990">
    <property type="entry name" value="TPR-like_helical_dom_sf"/>
</dbReference>
<evidence type="ECO:0000259" key="4">
    <source>
        <dbReference type="Pfam" id="PF14432"/>
    </source>
</evidence>
<dbReference type="GO" id="GO:0009451">
    <property type="term" value="P:RNA modification"/>
    <property type="evidence" value="ECO:0007669"/>
    <property type="project" value="InterPro"/>
</dbReference>